<evidence type="ECO:0000313" key="6">
    <source>
        <dbReference type="Proteomes" id="UP000011200"/>
    </source>
</evidence>
<evidence type="ECO:0000313" key="5">
    <source>
        <dbReference type="EMBL" id="AWT57520.1"/>
    </source>
</evidence>
<dbReference type="GO" id="GO:0016491">
    <property type="term" value="F:oxidoreductase activity"/>
    <property type="evidence" value="ECO:0007669"/>
    <property type="project" value="UniProtKB-KW"/>
</dbReference>
<name>A0A2U9Q0D3_MYCSE</name>
<keyword evidence="3" id="KW-0560">Oxidoreductase</keyword>
<sequence>MRSRQVLLDRKGPTRSYDANVADDLVISGVPFTHDPWVASQNRYDAMPYRRVGTSGLLLPAISLGLWYNFGDNRPFDVQRAVLRHAFDRGITHFDLANNYGPPYGSAEENFGRMLRRDFKPYRNELIISTKAGWDMWPGPYGQLGSRAYVLASLDESLDRMGIDHVDIFYSHRIDPVTPLEETIGALDTAVRAGKARYVGVSSYSAAKTAEAAEIAKRLGTPLVIHQPSYSLLNRWIEGGLTDELRKAGMGAIAFTALAQGLLTDRYLEKPASDIDRATARPTFDDDLVTDQVREQLRGLAEIAKRRGQTVAQLALAWVLRDPAVSSTLIGASSVEQLDENLGALDNLEFSDEELSQIDQYAKDSGIDLWRQSSDV</sequence>
<evidence type="ECO:0000256" key="1">
    <source>
        <dbReference type="ARBA" id="ARBA00006515"/>
    </source>
</evidence>
<accession>A0A2U9Q0D3</accession>
<dbReference type="InterPro" id="IPR005399">
    <property type="entry name" value="K_chnl_volt-dep_bsu_KCNAB-rel"/>
</dbReference>
<keyword evidence="2" id="KW-0521">NADP</keyword>
<reference evidence="5 6" key="1">
    <citation type="journal article" date="2013" name="Genome Announc.">
        <title>Draft genome sequence of MKD8, a conjugal recipient Mycobacterium smegmatis strain.</title>
        <authorList>
            <person name="Gray T.A."/>
            <person name="Palumbo M.J."/>
            <person name="Derbyshire K.M."/>
        </authorList>
    </citation>
    <scope>NUCLEOTIDE SEQUENCE [LARGE SCALE GENOMIC DNA]</scope>
    <source>
        <strain evidence="5 6">MKD8</strain>
    </source>
</reference>
<dbReference type="Proteomes" id="UP000011200">
    <property type="component" value="Chromosome"/>
</dbReference>
<dbReference type="InterPro" id="IPR023210">
    <property type="entry name" value="NADP_OxRdtase_dom"/>
</dbReference>
<dbReference type="PANTHER" id="PTHR43150:SF4">
    <property type="entry name" value="L-GLYCERALDEHYDE 3-PHOSPHATE REDUCTASE"/>
    <property type="match status" value="1"/>
</dbReference>
<evidence type="ECO:0000256" key="3">
    <source>
        <dbReference type="ARBA" id="ARBA00023002"/>
    </source>
</evidence>
<dbReference type="Pfam" id="PF00248">
    <property type="entry name" value="Aldo_ket_red"/>
    <property type="match status" value="1"/>
</dbReference>
<dbReference type="SUPFAM" id="SSF51430">
    <property type="entry name" value="NAD(P)-linked oxidoreductase"/>
    <property type="match status" value="1"/>
</dbReference>
<protein>
    <submittedName>
        <fullName evidence="5">Oxidoreductase, aldo/keto reductase family protein</fullName>
    </submittedName>
</protein>
<organism evidence="5 6">
    <name type="scientific">Mycolicibacterium smegmatis (strain MKD8)</name>
    <name type="common">Mycobacterium smegmatis</name>
    <dbReference type="NCBI Taxonomy" id="1214915"/>
    <lineage>
        <taxon>Bacteria</taxon>
        <taxon>Bacillati</taxon>
        <taxon>Actinomycetota</taxon>
        <taxon>Actinomycetes</taxon>
        <taxon>Mycobacteriales</taxon>
        <taxon>Mycobacteriaceae</taxon>
        <taxon>Mycolicibacterium</taxon>
    </lineage>
</organism>
<dbReference type="Gene3D" id="3.20.20.100">
    <property type="entry name" value="NADP-dependent oxidoreductase domain"/>
    <property type="match status" value="1"/>
</dbReference>
<dbReference type="PANTHER" id="PTHR43150">
    <property type="entry name" value="HYPERKINETIC, ISOFORM M"/>
    <property type="match status" value="1"/>
</dbReference>
<evidence type="ECO:0000259" key="4">
    <source>
        <dbReference type="Pfam" id="PF00248"/>
    </source>
</evidence>
<dbReference type="EMBL" id="CP027541">
    <property type="protein sequence ID" value="AWT57520.1"/>
    <property type="molecule type" value="Genomic_DNA"/>
</dbReference>
<dbReference type="AlphaFoldDB" id="A0A2U9Q0D3"/>
<comment type="similarity">
    <text evidence="1">Belongs to the shaker potassium channel beta subunit family.</text>
</comment>
<dbReference type="InterPro" id="IPR036812">
    <property type="entry name" value="NAD(P)_OxRdtase_dom_sf"/>
</dbReference>
<dbReference type="NCBIfam" id="NF007388">
    <property type="entry name" value="PRK09912.1"/>
    <property type="match status" value="1"/>
</dbReference>
<evidence type="ECO:0000256" key="2">
    <source>
        <dbReference type="ARBA" id="ARBA00022857"/>
    </source>
</evidence>
<proteinExistence type="inferred from homology"/>
<feature type="domain" description="NADP-dependent oxidoreductase" evidence="4">
    <location>
        <begin position="62"/>
        <end position="361"/>
    </location>
</feature>
<gene>
    <name evidence="5" type="ORF">D806_065870</name>
</gene>
<dbReference type="GO" id="GO:0051596">
    <property type="term" value="P:methylglyoxal catabolic process"/>
    <property type="evidence" value="ECO:0007669"/>
    <property type="project" value="TreeGrafter"/>
</dbReference>
<reference evidence="6" key="2">
    <citation type="submission" date="2018-03" db="EMBL/GenBank/DDBJ databases">
        <authorList>
            <person name="Derbyshire K."/>
            <person name="Gray T.A."/>
            <person name="Champion M."/>
        </authorList>
    </citation>
    <scope>NUCLEOTIDE SEQUENCE [LARGE SCALE GENOMIC DNA]</scope>
    <source>
        <strain evidence="6">MKD8</strain>
    </source>
</reference>